<keyword evidence="3" id="KW-1185">Reference proteome</keyword>
<comment type="caution">
    <text evidence="2">The sequence shown here is derived from an EMBL/GenBank/DDBJ whole genome shotgun (WGS) entry which is preliminary data.</text>
</comment>
<protein>
    <recommendedName>
        <fullName evidence="1">F-box domain-containing protein</fullName>
    </recommendedName>
</protein>
<reference evidence="2" key="1">
    <citation type="submission" date="2023-07" db="EMBL/GenBank/DDBJ databases">
        <title>draft genome sequence of fig (Ficus carica).</title>
        <authorList>
            <person name="Takahashi T."/>
            <person name="Nishimura K."/>
        </authorList>
    </citation>
    <scope>NUCLEOTIDE SEQUENCE</scope>
</reference>
<dbReference type="InterPro" id="IPR055294">
    <property type="entry name" value="FBL60-like"/>
</dbReference>
<dbReference type="Gene3D" id="1.20.1280.50">
    <property type="match status" value="1"/>
</dbReference>
<dbReference type="CDD" id="cd22160">
    <property type="entry name" value="F-box_AtFBL13-like"/>
    <property type="match status" value="1"/>
</dbReference>
<dbReference type="InterPro" id="IPR001810">
    <property type="entry name" value="F-box_dom"/>
</dbReference>
<evidence type="ECO:0000259" key="1">
    <source>
        <dbReference type="PROSITE" id="PS50181"/>
    </source>
</evidence>
<dbReference type="Pfam" id="PF00646">
    <property type="entry name" value="F-box"/>
    <property type="match status" value="1"/>
</dbReference>
<organism evidence="2 3">
    <name type="scientific">Ficus carica</name>
    <name type="common">Common fig</name>
    <dbReference type="NCBI Taxonomy" id="3494"/>
    <lineage>
        <taxon>Eukaryota</taxon>
        <taxon>Viridiplantae</taxon>
        <taxon>Streptophyta</taxon>
        <taxon>Embryophyta</taxon>
        <taxon>Tracheophyta</taxon>
        <taxon>Spermatophyta</taxon>
        <taxon>Magnoliopsida</taxon>
        <taxon>eudicotyledons</taxon>
        <taxon>Gunneridae</taxon>
        <taxon>Pentapetalae</taxon>
        <taxon>rosids</taxon>
        <taxon>fabids</taxon>
        <taxon>Rosales</taxon>
        <taxon>Moraceae</taxon>
        <taxon>Ficeae</taxon>
        <taxon>Ficus</taxon>
    </lineage>
</organism>
<dbReference type="InterPro" id="IPR036047">
    <property type="entry name" value="F-box-like_dom_sf"/>
</dbReference>
<name>A0AA88E7R0_FICCA</name>
<feature type="domain" description="F-box" evidence="1">
    <location>
        <begin position="8"/>
        <end position="61"/>
    </location>
</feature>
<dbReference type="SUPFAM" id="SSF81383">
    <property type="entry name" value="F-box domain"/>
    <property type="match status" value="1"/>
</dbReference>
<dbReference type="Proteomes" id="UP001187192">
    <property type="component" value="Unassembled WGS sequence"/>
</dbReference>
<dbReference type="PANTHER" id="PTHR31293:SF12">
    <property type="entry name" value="RNI-LIKE SUPERFAMILY PROTEIN"/>
    <property type="match status" value="1"/>
</dbReference>
<evidence type="ECO:0000313" key="3">
    <source>
        <dbReference type="Proteomes" id="UP001187192"/>
    </source>
</evidence>
<evidence type="ECO:0000313" key="2">
    <source>
        <dbReference type="EMBL" id="GMN69657.1"/>
    </source>
</evidence>
<accession>A0AA88E7R0</accession>
<gene>
    <name evidence="2" type="ORF">TIFTF001_038704</name>
</gene>
<dbReference type="PROSITE" id="PS50181">
    <property type="entry name" value="FBOX"/>
    <property type="match status" value="1"/>
</dbReference>
<dbReference type="AlphaFoldDB" id="A0AA88E7R0"/>
<dbReference type="InterPro" id="IPR053781">
    <property type="entry name" value="F-box_AtFBL13-like"/>
</dbReference>
<proteinExistence type="predicted"/>
<sequence>MDGKIEEMDRISNLPDFILHRILSFLPRRYAVRTSVLSKQWSSVWDSFPIFVFSENMYAAAAADRSTPVYKEKVREFINLVDKAVQKFVQKKLQMERLSLSMGSVDHNFVSMIYRWILLALNNGVQEISISDIIRSCSNINYLALEHFYGPRTVQISKLDKLESVSIVDALPKGQLDNISVDAPKLKYLNFDPYDQSNFLFLRIWPLPVLLYCKGLEFLDDNSRPFILVDVTTLRVFKLMLQIYRY</sequence>
<dbReference type="SMART" id="SM00256">
    <property type="entry name" value="FBOX"/>
    <property type="match status" value="1"/>
</dbReference>
<dbReference type="EMBL" id="BTGU01000899">
    <property type="protein sequence ID" value="GMN69657.1"/>
    <property type="molecule type" value="Genomic_DNA"/>
</dbReference>
<dbReference type="PANTHER" id="PTHR31293">
    <property type="entry name" value="RNI-LIKE SUPERFAMILY PROTEIN"/>
    <property type="match status" value="1"/>
</dbReference>